<evidence type="ECO:0000256" key="1">
    <source>
        <dbReference type="SAM" id="Phobius"/>
    </source>
</evidence>
<reference evidence="4 5" key="1">
    <citation type="submission" date="2024-01" db="EMBL/GenBank/DDBJ databases">
        <title>The diversity of rhizobia nodulating Mimosa spp. in eleven states of Brazil covering several biomes is determined by host plant, location, and edaphic factors.</title>
        <authorList>
            <person name="Rouws L."/>
            <person name="Barauna A."/>
            <person name="Beukes C."/>
            <person name="De Faria S.M."/>
            <person name="Gross E."/>
            <person name="Dos Reis Junior F.B."/>
            <person name="Simon M."/>
            <person name="Maluk M."/>
            <person name="Odee D.W."/>
            <person name="Kenicer G."/>
            <person name="Young J.P.W."/>
            <person name="Reis V.M."/>
            <person name="Zilli J."/>
            <person name="James E.K."/>
        </authorList>
    </citation>
    <scope>NUCLEOTIDE SEQUENCE [LARGE SCALE GENOMIC DNA]</scope>
    <source>
        <strain evidence="4 5">JPY167</strain>
    </source>
</reference>
<comment type="caution">
    <text evidence="4">The sequence shown here is derived from an EMBL/GenBank/DDBJ whole genome shotgun (WGS) entry which is preliminary data.</text>
</comment>
<keyword evidence="1" id="KW-1133">Transmembrane helix</keyword>
<feature type="transmembrane region" description="Helical" evidence="1">
    <location>
        <begin position="153"/>
        <end position="177"/>
    </location>
</feature>
<dbReference type="RefSeq" id="WP_342948140.1">
    <property type="nucleotide sequence ID" value="NZ_JAYMRV010000006.1"/>
</dbReference>
<dbReference type="Gene3D" id="3.20.20.450">
    <property type="entry name" value="EAL domain"/>
    <property type="match status" value="1"/>
</dbReference>
<dbReference type="Pfam" id="PF05230">
    <property type="entry name" value="MASE2"/>
    <property type="match status" value="1"/>
</dbReference>
<dbReference type="InterPro" id="IPR052155">
    <property type="entry name" value="Biofilm_reg_signaling"/>
</dbReference>
<keyword evidence="1" id="KW-0472">Membrane</keyword>
<dbReference type="CDD" id="cd01949">
    <property type="entry name" value="GGDEF"/>
    <property type="match status" value="1"/>
</dbReference>
<dbReference type="SMART" id="SM00052">
    <property type="entry name" value="EAL"/>
    <property type="match status" value="1"/>
</dbReference>
<keyword evidence="1" id="KW-0812">Transmembrane</keyword>
<dbReference type="Pfam" id="PF00990">
    <property type="entry name" value="GGDEF"/>
    <property type="match status" value="1"/>
</dbReference>
<dbReference type="PROSITE" id="PS50883">
    <property type="entry name" value="EAL"/>
    <property type="match status" value="1"/>
</dbReference>
<dbReference type="PANTHER" id="PTHR44757">
    <property type="entry name" value="DIGUANYLATE CYCLASE DGCP"/>
    <property type="match status" value="1"/>
</dbReference>
<dbReference type="PANTHER" id="PTHR44757:SF2">
    <property type="entry name" value="BIOFILM ARCHITECTURE MAINTENANCE PROTEIN MBAA"/>
    <property type="match status" value="1"/>
</dbReference>
<feature type="transmembrane region" description="Helical" evidence="1">
    <location>
        <begin position="183"/>
        <end position="208"/>
    </location>
</feature>
<dbReference type="InterPro" id="IPR000160">
    <property type="entry name" value="GGDEF_dom"/>
</dbReference>
<protein>
    <submittedName>
        <fullName evidence="4">EAL domain-containing protein</fullName>
    </submittedName>
</protein>
<accession>A0ABU9RTV0</accession>
<dbReference type="InterPro" id="IPR035919">
    <property type="entry name" value="EAL_sf"/>
</dbReference>
<keyword evidence="5" id="KW-1185">Reference proteome</keyword>
<feature type="transmembrane region" description="Helical" evidence="1">
    <location>
        <begin position="86"/>
        <end position="106"/>
    </location>
</feature>
<dbReference type="PROSITE" id="PS50887">
    <property type="entry name" value="GGDEF"/>
    <property type="match status" value="1"/>
</dbReference>
<gene>
    <name evidence="4" type="ORF">VSR73_20740</name>
</gene>
<evidence type="ECO:0000313" key="4">
    <source>
        <dbReference type="EMBL" id="MEM5423485.1"/>
    </source>
</evidence>
<feature type="domain" description="GGDEF" evidence="3">
    <location>
        <begin position="284"/>
        <end position="416"/>
    </location>
</feature>
<dbReference type="SUPFAM" id="SSF55073">
    <property type="entry name" value="Nucleotide cyclase"/>
    <property type="match status" value="1"/>
</dbReference>
<name>A0ABU9RTV0_9BURK</name>
<organism evidence="4 5">
    <name type="scientific">Paraburkholderia ferrariae</name>
    <dbReference type="NCBI Taxonomy" id="386056"/>
    <lineage>
        <taxon>Bacteria</taxon>
        <taxon>Pseudomonadati</taxon>
        <taxon>Pseudomonadota</taxon>
        <taxon>Betaproteobacteria</taxon>
        <taxon>Burkholderiales</taxon>
        <taxon>Burkholderiaceae</taxon>
        <taxon>Paraburkholderia</taxon>
    </lineage>
</organism>
<dbReference type="EMBL" id="JAYMRV010000006">
    <property type="protein sequence ID" value="MEM5423485.1"/>
    <property type="molecule type" value="Genomic_DNA"/>
</dbReference>
<feature type="transmembrane region" description="Helical" evidence="1">
    <location>
        <begin position="112"/>
        <end position="132"/>
    </location>
</feature>
<dbReference type="Pfam" id="PF00563">
    <property type="entry name" value="EAL"/>
    <property type="match status" value="1"/>
</dbReference>
<dbReference type="InterPro" id="IPR043128">
    <property type="entry name" value="Rev_trsase/Diguanyl_cyclase"/>
</dbReference>
<dbReference type="Gene3D" id="3.30.70.270">
    <property type="match status" value="1"/>
</dbReference>
<feature type="transmembrane region" description="Helical" evidence="1">
    <location>
        <begin position="215"/>
        <end position="233"/>
    </location>
</feature>
<feature type="domain" description="EAL" evidence="2">
    <location>
        <begin position="425"/>
        <end position="678"/>
    </location>
</feature>
<dbReference type="InterPro" id="IPR007894">
    <property type="entry name" value="MASE2"/>
</dbReference>
<dbReference type="SMART" id="SM00267">
    <property type="entry name" value="GGDEF"/>
    <property type="match status" value="1"/>
</dbReference>
<evidence type="ECO:0000259" key="2">
    <source>
        <dbReference type="PROSITE" id="PS50883"/>
    </source>
</evidence>
<dbReference type="InterPro" id="IPR029787">
    <property type="entry name" value="Nucleotide_cyclase"/>
</dbReference>
<dbReference type="Proteomes" id="UP001489897">
    <property type="component" value="Unassembled WGS sequence"/>
</dbReference>
<evidence type="ECO:0000259" key="3">
    <source>
        <dbReference type="PROSITE" id="PS50887"/>
    </source>
</evidence>
<dbReference type="CDD" id="cd01948">
    <property type="entry name" value="EAL"/>
    <property type="match status" value="1"/>
</dbReference>
<dbReference type="SUPFAM" id="SSF141868">
    <property type="entry name" value="EAL domain-like"/>
    <property type="match status" value="1"/>
</dbReference>
<dbReference type="InterPro" id="IPR001633">
    <property type="entry name" value="EAL_dom"/>
</dbReference>
<dbReference type="NCBIfam" id="TIGR00254">
    <property type="entry name" value="GGDEF"/>
    <property type="match status" value="1"/>
</dbReference>
<proteinExistence type="predicted"/>
<evidence type="ECO:0000313" key="5">
    <source>
        <dbReference type="Proteomes" id="UP001489897"/>
    </source>
</evidence>
<sequence length="694" mass="76039">MERKRIFHILGKLRGGDTHITRRPGWDPKMSAQLRFAQGSESVLRIPESPIWSMLTKSYDLNRGDDVLTSARGDKFWTAGILRRIYVLRVLGYAIGSIPVLALLHVQRAPAQLFVGVLVICLVWPHVAYSRVRNNTDDALRKEKWNLLFDSAFGGWLAAAVHFEPVATVVILLMFALDTMAVGGWPLFVAGVGASAAGLIAGAAIFGIATTPLDVRIAPVWLPIIFIYPLLFAKTTHDVSTRLLDRSRRLRELSECDSLTRLANRSALSARLQAVLTDPARHGESVYVVFLDLDTFKTVNDALGHSVGDQLLVEVAGRLRACAQPGDMLGRYGGDEFMIVAPRGRDDARFDLPDAVLAAIAKPMLVGGNELVVSASVGISVFPADGDNVETLISCADMAMYAAKSHGRNCWDRYRPEMGENADAKLILSARLRKAIETGTLRVYYQPQVDMRNGRVLGVEALVRWHDEIYGDVAPAEFVSMAEASGFVAILGEWVLHEACRQSALWRHMGIAPVRLSVNLSPLQLQRTDMVETFQTILQETGVDPTMLELEVTETALMKQPEIAARRLHEFRRAGIRIAIDDFGMGYSSLSQLRALPVDRIKIDRAFVQGIGETDTGAIVKAMVTLAQALGLSVIAEGVETLAQQEFLLALGCVEAQGFRFSRPLDAESITRVLADGSPLPRPSLATLGENVIV</sequence>